<evidence type="ECO:0000256" key="2">
    <source>
        <dbReference type="ARBA" id="ARBA00022490"/>
    </source>
</evidence>
<evidence type="ECO:0000256" key="1">
    <source>
        <dbReference type="ARBA" id="ARBA00004114"/>
    </source>
</evidence>
<dbReference type="STRING" id="61819.ENSACIP00000023005"/>
<feature type="region of interest" description="Disordered" evidence="5">
    <location>
        <begin position="1"/>
        <end position="78"/>
    </location>
</feature>
<dbReference type="GO" id="GO:1903724">
    <property type="term" value="P:positive regulation of centriole elongation"/>
    <property type="evidence" value="ECO:0007669"/>
    <property type="project" value="TreeGrafter"/>
</dbReference>
<dbReference type="PANTHER" id="PTHR28625">
    <property type="entry name" value="PROTEIN PHOSPHATASE 1 REGULATORY SUBUNIT 35"/>
    <property type="match status" value="1"/>
</dbReference>
<dbReference type="GO" id="GO:0045724">
    <property type="term" value="P:positive regulation of cilium assembly"/>
    <property type="evidence" value="ECO:0007669"/>
    <property type="project" value="TreeGrafter"/>
</dbReference>
<evidence type="ECO:0000313" key="7">
    <source>
        <dbReference type="Ensembl" id="ENSACIP00000023005.1"/>
    </source>
</evidence>
<dbReference type="Proteomes" id="UP000261340">
    <property type="component" value="Unplaced"/>
</dbReference>
<organism evidence="7 8">
    <name type="scientific">Amphilophus citrinellus</name>
    <name type="common">Midas cichlid</name>
    <name type="synonym">Cichlasoma citrinellum</name>
    <dbReference type="NCBI Taxonomy" id="61819"/>
    <lineage>
        <taxon>Eukaryota</taxon>
        <taxon>Metazoa</taxon>
        <taxon>Chordata</taxon>
        <taxon>Craniata</taxon>
        <taxon>Vertebrata</taxon>
        <taxon>Euteleostomi</taxon>
        <taxon>Actinopterygii</taxon>
        <taxon>Neopterygii</taxon>
        <taxon>Teleostei</taxon>
        <taxon>Neoteleostei</taxon>
        <taxon>Acanthomorphata</taxon>
        <taxon>Ovalentaria</taxon>
        <taxon>Cichlomorphae</taxon>
        <taxon>Cichliformes</taxon>
        <taxon>Cichlidae</taxon>
        <taxon>New World cichlids</taxon>
        <taxon>Cichlasomatinae</taxon>
        <taxon>Heroini</taxon>
        <taxon>Amphilophus</taxon>
    </lineage>
</organism>
<reference evidence="7" key="1">
    <citation type="submission" date="2025-08" db="UniProtKB">
        <authorList>
            <consortium name="Ensembl"/>
        </authorList>
    </citation>
    <scope>IDENTIFICATION</scope>
</reference>
<evidence type="ECO:0000256" key="4">
    <source>
        <dbReference type="ARBA" id="ARBA00029452"/>
    </source>
</evidence>
<protein>
    <recommendedName>
        <fullName evidence="6">Protein phosphatase 1 regulatory subunit 35 C-terminal domain-containing protein</fullName>
    </recommendedName>
</protein>
<comment type="similarity">
    <text evidence="4">Belongs to the PPP1R35 family.</text>
</comment>
<name>A0A3Q0SS45_AMPCI</name>
<evidence type="ECO:0000259" key="6">
    <source>
        <dbReference type="Pfam" id="PF15503"/>
    </source>
</evidence>
<keyword evidence="3" id="KW-0206">Cytoskeleton</keyword>
<dbReference type="GeneTree" id="ENSGT00940000167671"/>
<accession>A0A3Q0SS45</accession>
<evidence type="ECO:0000256" key="5">
    <source>
        <dbReference type="SAM" id="MobiDB-lite"/>
    </source>
</evidence>
<reference evidence="7" key="2">
    <citation type="submission" date="2025-09" db="UniProtKB">
        <authorList>
            <consortium name="Ensembl"/>
        </authorList>
    </citation>
    <scope>IDENTIFICATION</scope>
</reference>
<proteinExistence type="inferred from homology"/>
<evidence type="ECO:0000256" key="3">
    <source>
        <dbReference type="ARBA" id="ARBA00023212"/>
    </source>
</evidence>
<dbReference type="Ensembl" id="ENSACIT00000023614.1">
    <property type="protein sequence ID" value="ENSACIP00000023005.1"/>
    <property type="gene ID" value="ENSACIG00000017873.1"/>
</dbReference>
<dbReference type="Pfam" id="PF15503">
    <property type="entry name" value="PPP1R35_C"/>
    <property type="match status" value="1"/>
</dbReference>
<dbReference type="GO" id="GO:0019902">
    <property type="term" value="F:phosphatase binding"/>
    <property type="evidence" value="ECO:0007669"/>
    <property type="project" value="InterPro"/>
</dbReference>
<dbReference type="AlphaFoldDB" id="A0A3Q0SS45"/>
<dbReference type="InterPro" id="IPR029135">
    <property type="entry name" value="PPP1R35_C"/>
</dbReference>
<feature type="domain" description="Protein phosphatase 1 regulatory subunit 35 C-terminal" evidence="6">
    <location>
        <begin position="150"/>
        <end position="289"/>
    </location>
</feature>
<dbReference type="InterPro" id="IPR033590">
    <property type="entry name" value="PPP1R35"/>
</dbReference>
<dbReference type="PANTHER" id="PTHR28625:SF1">
    <property type="entry name" value="PROTEIN PHOSPHATASE 1 REGULATORY SUBUNIT 35"/>
    <property type="match status" value="1"/>
</dbReference>
<evidence type="ECO:0000313" key="8">
    <source>
        <dbReference type="Proteomes" id="UP000261340"/>
    </source>
</evidence>
<comment type="subcellular location">
    <subcellularLocation>
        <location evidence="1">Cytoplasm</location>
        <location evidence="1">Cytoskeleton</location>
        <location evidence="1">Microtubule organizing center</location>
        <location evidence="1">Centrosome</location>
        <location evidence="1">Centriole</location>
    </subcellularLocation>
</comment>
<sequence length="296" mass="33169">MSFSTRDSPPPSPHRVPRPFSTSPSLTCCPELDLSVTLSPAPKNGQTRHRPHKLKQSEQSQLKHNPQGQLERKRNRQVCSKETVVSVIPEPHIEVSSDAPFQQRLRGERRSVASLHAPPQMMDKSWCLGHLVEPPAVTASQDLSCLERAELNTTLALKTKLQSLQESEFNSQRAVQETLRKSERTKNLINARATEVVNVSRSQILFTSLVSVDVQEDQLINQLLQEKLLLAPPSQCCGSRDTKGPSPIFFITSDLLRQKHLPPEEAPVSCKPRPSACPAHSVFDLYKRQQCWEATP</sequence>
<keyword evidence="8" id="KW-1185">Reference proteome</keyword>
<keyword evidence="2" id="KW-0963">Cytoplasm</keyword>
<dbReference type="GO" id="GO:0005814">
    <property type="term" value="C:centriole"/>
    <property type="evidence" value="ECO:0007669"/>
    <property type="project" value="UniProtKB-SubCell"/>
</dbReference>
<feature type="compositionally biased region" description="Polar residues" evidence="5">
    <location>
        <begin position="57"/>
        <end position="68"/>
    </location>
</feature>